<reference evidence="1" key="1">
    <citation type="submission" date="2024-07" db="EMBL/GenBank/DDBJ databases">
        <title>Complete genome sequence of Verrucomicrobiaceae bacterium NT6N.</title>
        <authorList>
            <person name="Huang C."/>
            <person name="Takami H."/>
            <person name="Hamasaki K."/>
        </authorList>
    </citation>
    <scope>NUCLEOTIDE SEQUENCE</scope>
    <source>
        <strain evidence="1">NT6N</strain>
    </source>
</reference>
<sequence>MKTLITIIVILASSVFSQGEEYVIKPGLNVTEVVKALDKYGFSHGSQHGLQWAPKKGQRFVFCKLSDEQTLVIVYTIETKKIVGLLVVTNQTQRKSYPIVKPDVLSISKKSFSLTFKK</sequence>
<proteinExistence type="predicted"/>
<dbReference type="KEGG" id="osu:NT6N_24000"/>
<protein>
    <submittedName>
        <fullName evidence="1">Uncharacterized protein</fullName>
    </submittedName>
</protein>
<evidence type="ECO:0000313" key="1">
    <source>
        <dbReference type="EMBL" id="BDS07360.1"/>
    </source>
</evidence>
<organism evidence="1">
    <name type="scientific">Oceaniferula spumae</name>
    <dbReference type="NCBI Taxonomy" id="2979115"/>
    <lineage>
        <taxon>Bacteria</taxon>
        <taxon>Pseudomonadati</taxon>
        <taxon>Verrucomicrobiota</taxon>
        <taxon>Verrucomicrobiia</taxon>
        <taxon>Verrucomicrobiales</taxon>
        <taxon>Verrucomicrobiaceae</taxon>
        <taxon>Oceaniferula</taxon>
    </lineage>
</organism>
<dbReference type="AlphaFoldDB" id="A0AAT9FMW2"/>
<accession>A0AAT9FMW2</accession>
<gene>
    <name evidence="1" type="ORF">NT6N_24000</name>
</gene>
<name>A0AAT9FMW2_9BACT</name>
<dbReference type="EMBL" id="AP026866">
    <property type="protein sequence ID" value="BDS07360.1"/>
    <property type="molecule type" value="Genomic_DNA"/>
</dbReference>